<dbReference type="PANTHER" id="PTHR12714">
    <property type="entry name" value="PROTEIN-S ISOPRENYLCYSTEINE O-METHYLTRANSFERASE"/>
    <property type="match status" value="1"/>
</dbReference>
<keyword evidence="3 5" id="KW-1133">Transmembrane helix</keyword>
<keyword evidence="6" id="KW-0808">Transferase</keyword>
<sequence>MNIVEDRPITQRLGSQLQRWRVPLGFLCGAIFIALARPLPWTLAAGGIVASLGLITRAWASGHIRKNAALATSGPYAYTRNPLYLGSFLLGLGFTIAAGRASLGALFVIFFLGIYLPVMRVEEATMRRLFGSEYEAYARAVPLFFPRPTVYSRKRAQNFDARLYLRYREYRAAFGFIIAWLALALKAMLIR</sequence>
<dbReference type="Pfam" id="PF04191">
    <property type="entry name" value="PEMT"/>
    <property type="match status" value="1"/>
</dbReference>
<dbReference type="GO" id="GO:0008168">
    <property type="term" value="F:methyltransferase activity"/>
    <property type="evidence" value="ECO:0007669"/>
    <property type="project" value="UniProtKB-KW"/>
</dbReference>
<organism evidence="6 7">
    <name type="scientific">Pyrinomonas methylaliphatogenes</name>
    <dbReference type="NCBI Taxonomy" id="454194"/>
    <lineage>
        <taxon>Bacteria</taxon>
        <taxon>Pseudomonadati</taxon>
        <taxon>Acidobacteriota</taxon>
        <taxon>Blastocatellia</taxon>
        <taxon>Blastocatellales</taxon>
        <taxon>Pyrinomonadaceae</taxon>
        <taxon>Pyrinomonas</taxon>
    </lineage>
</organism>
<reference evidence="6 7" key="2">
    <citation type="submission" date="2015-01" db="EMBL/GenBank/DDBJ databases">
        <title>Complete genome sequence of Pyrinomonas methylaliphatogenes type strain K22T.</title>
        <authorList>
            <person name="Lee K.C.Y."/>
            <person name="Power J.F."/>
            <person name="Dunfield P.F."/>
            <person name="Morgan X.C."/>
            <person name="Huttenhower C."/>
            <person name="Stott M.B."/>
        </authorList>
    </citation>
    <scope>NUCLEOTIDE SEQUENCE [LARGE SCALE GENOMIC DNA]</scope>
    <source>
        <strain evidence="6 7">K22</strain>
    </source>
</reference>
<keyword evidence="6" id="KW-0489">Methyltransferase</keyword>
<proteinExistence type="predicted"/>
<dbReference type="RefSeq" id="WP_041976794.1">
    <property type="nucleotide sequence ID" value="NZ_CBXV010000007.1"/>
</dbReference>
<dbReference type="GO" id="GO:0032259">
    <property type="term" value="P:methylation"/>
    <property type="evidence" value="ECO:0007669"/>
    <property type="project" value="UniProtKB-KW"/>
</dbReference>
<keyword evidence="7" id="KW-1185">Reference proteome</keyword>
<evidence type="ECO:0000256" key="4">
    <source>
        <dbReference type="ARBA" id="ARBA00023136"/>
    </source>
</evidence>
<keyword evidence="2 5" id="KW-0812">Transmembrane</keyword>
<dbReference type="STRING" id="454194.PYK22_01991"/>
<dbReference type="InterPro" id="IPR007318">
    <property type="entry name" value="Phopholipid_MeTrfase"/>
</dbReference>
<reference evidence="6 7" key="1">
    <citation type="submission" date="2013-12" db="EMBL/GenBank/DDBJ databases">
        <authorList>
            <person name="Stott M."/>
        </authorList>
    </citation>
    <scope>NUCLEOTIDE SEQUENCE [LARGE SCALE GENOMIC DNA]</scope>
    <source>
        <strain evidence="6 7">K22</strain>
    </source>
</reference>
<dbReference type="OrthoDB" id="5471300at2"/>
<evidence type="ECO:0000256" key="5">
    <source>
        <dbReference type="SAM" id="Phobius"/>
    </source>
</evidence>
<evidence type="ECO:0000313" key="6">
    <source>
        <dbReference type="EMBL" id="CDM65982.1"/>
    </source>
</evidence>
<feature type="transmembrane region" description="Helical" evidence="5">
    <location>
        <begin position="104"/>
        <end position="121"/>
    </location>
</feature>
<evidence type="ECO:0000256" key="2">
    <source>
        <dbReference type="ARBA" id="ARBA00022692"/>
    </source>
</evidence>
<keyword evidence="4 5" id="KW-0472">Membrane</keyword>
<name>A0A0B6WZ32_9BACT</name>
<dbReference type="AlphaFoldDB" id="A0A0B6WZ32"/>
<gene>
    <name evidence="6" type="ORF">PYK22_01991</name>
</gene>
<evidence type="ECO:0000256" key="3">
    <source>
        <dbReference type="ARBA" id="ARBA00022989"/>
    </source>
</evidence>
<evidence type="ECO:0000313" key="7">
    <source>
        <dbReference type="Proteomes" id="UP000031518"/>
    </source>
</evidence>
<dbReference type="EMBL" id="CBXV010000007">
    <property type="protein sequence ID" value="CDM65982.1"/>
    <property type="molecule type" value="Genomic_DNA"/>
</dbReference>
<dbReference type="Gene3D" id="1.20.120.1630">
    <property type="match status" value="1"/>
</dbReference>
<accession>A0A0B6WZ32</accession>
<feature type="transmembrane region" description="Helical" evidence="5">
    <location>
        <begin position="172"/>
        <end position="190"/>
    </location>
</feature>
<evidence type="ECO:0000256" key="1">
    <source>
        <dbReference type="ARBA" id="ARBA00004127"/>
    </source>
</evidence>
<dbReference type="PANTHER" id="PTHR12714:SF9">
    <property type="entry name" value="PROTEIN-S-ISOPRENYLCYSTEINE O-METHYLTRANSFERASE"/>
    <property type="match status" value="1"/>
</dbReference>
<dbReference type="GO" id="GO:0012505">
    <property type="term" value="C:endomembrane system"/>
    <property type="evidence" value="ECO:0007669"/>
    <property type="project" value="UniProtKB-SubCell"/>
</dbReference>
<protein>
    <submittedName>
        <fullName evidence="6">Phospholipid methyltransferase</fullName>
    </submittedName>
</protein>
<dbReference type="Proteomes" id="UP000031518">
    <property type="component" value="Unassembled WGS sequence"/>
</dbReference>
<comment type="subcellular location">
    <subcellularLocation>
        <location evidence="1">Endomembrane system</location>
        <topology evidence="1">Multi-pass membrane protein</topology>
    </subcellularLocation>
</comment>
<feature type="transmembrane region" description="Helical" evidence="5">
    <location>
        <begin position="20"/>
        <end position="36"/>
    </location>
</feature>